<dbReference type="GO" id="GO:0010181">
    <property type="term" value="F:FMN binding"/>
    <property type="evidence" value="ECO:0007669"/>
    <property type="project" value="InterPro"/>
</dbReference>
<organism evidence="2 3">
    <name type="scientific">Roridomyces roridus</name>
    <dbReference type="NCBI Taxonomy" id="1738132"/>
    <lineage>
        <taxon>Eukaryota</taxon>
        <taxon>Fungi</taxon>
        <taxon>Dikarya</taxon>
        <taxon>Basidiomycota</taxon>
        <taxon>Agaricomycotina</taxon>
        <taxon>Agaricomycetes</taxon>
        <taxon>Agaricomycetidae</taxon>
        <taxon>Agaricales</taxon>
        <taxon>Marasmiineae</taxon>
        <taxon>Mycenaceae</taxon>
        <taxon>Roridomyces</taxon>
    </lineage>
</organism>
<dbReference type="Gene3D" id="3.20.20.70">
    <property type="entry name" value="Aldolase class I"/>
    <property type="match status" value="1"/>
</dbReference>
<evidence type="ECO:0000259" key="1">
    <source>
        <dbReference type="Pfam" id="PF00724"/>
    </source>
</evidence>
<gene>
    <name evidence="2" type="ORF">FB45DRAFT_736651</name>
</gene>
<dbReference type="AlphaFoldDB" id="A0AAD7CA04"/>
<name>A0AAD7CA04_9AGAR</name>
<dbReference type="GO" id="GO:0016491">
    <property type="term" value="F:oxidoreductase activity"/>
    <property type="evidence" value="ECO:0007669"/>
    <property type="project" value="InterPro"/>
</dbReference>
<evidence type="ECO:0000313" key="3">
    <source>
        <dbReference type="Proteomes" id="UP001221142"/>
    </source>
</evidence>
<feature type="domain" description="NADH:flavin oxidoreductase/NADH oxidase N-terminal" evidence="1">
    <location>
        <begin position="5"/>
        <end position="106"/>
    </location>
</feature>
<dbReference type="Proteomes" id="UP001221142">
    <property type="component" value="Unassembled WGS sequence"/>
</dbReference>
<dbReference type="InterPro" id="IPR001155">
    <property type="entry name" value="OxRdtase_FMN_N"/>
</dbReference>
<dbReference type="SUPFAM" id="SSF51395">
    <property type="entry name" value="FMN-linked oxidoreductases"/>
    <property type="match status" value="1"/>
</dbReference>
<protein>
    <submittedName>
        <fullName evidence="2">Glycerol trinitrate reductase protein</fullName>
    </submittedName>
</protein>
<accession>A0AAD7CA04</accession>
<dbReference type="EMBL" id="JARKIF010000003">
    <property type="protein sequence ID" value="KAJ7643573.1"/>
    <property type="molecule type" value="Genomic_DNA"/>
</dbReference>
<dbReference type="InterPro" id="IPR013785">
    <property type="entry name" value="Aldolase_TIM"/>
</dbReference>
<keyword evidence="3" id="KW-1185">Reference proteome</keyword>
<sequence length="112" mass="11781">MSSALFTPLKVGSVTVPNRIGMSALARSRSSATVPNDIMKEHYDQRAAGGAGLIVTEAILIGTEWPDAPGIWNNGQVAGWKKIVGSVHALGSKIYAQLWHGTSLCEESSTGC</sequence>
<dbReference type="PANTHER" id="PTHR22893">
    <property type="entry name" value="NADH OXIDOREDUCTASE-RELATED"/>
    <property type="match status" value="1"/>
</dbReference>
<dbReference type="Pfam" id="PF00724">
    <property type="entry name" value="Oxidored_FMN"/>
    <property type="match status" value="1"/>
</dbReference>
<comment type="caution">
    <text evidence="2">The sequence shown here is derived from an EMBL/GenBank/DDBJ whole genome shotgun (WGS) entry which is preliminary data.</text>
</comment>
<dbReference type="InterPro" id="IPR045247">
    <property type="entry name" value="Oye-like"/>
</dbReference>
<dbReference type="PANTHER" id="PTHR22893:SF91">
    <property type="entry name" value="NADPH DEHYDROGENASE 2-RELATED"/>
    <property type="match status" value="1"/>
</dbReference>
<proteinExistence type="predicted"/>
<reference evidence="2" key="1">
    <citation type="submission" date="2023-03" db="EMBL/GenBank/DDBJ databases">
        <title>Massive genome expansion in bonnet fungi (Mycena s.s.) driven by repeated elements and novel gene families across ecological guilds.</title>
        <authorList>
            <consortium name="Lawrence Berkeley National Laboratory"/>
            <person name="Harder C.B."/>
            <person name="Miyauchi S."/>
            <person name="Viragh M."/>
            <person name="Kuo A."/>
            <person name="Thoen E."/>
            <person name="Andreopoulos B."/>
            <person name="Lu D."/>
            <person name="Skrede I."/>
            <person name="Drula E."/>
            <person name="Henrissat B."/>
            <person name="Morin E."/>
            <person name="Kohler A."/>
            <person name="Barry K."/>
            <person name="LaButti K."/>
            <person name="Morin E."/>
            <person name="Salamov A."/>
            <person name="Lipzen A."/>
            <person name="Mereny Z."/>
            <person name="Hegedus B."/>
            <person name="Baldrian P."/>
            <person name="Stursova M."/>
            <person name="Weitz H."/>
            <person name="Taylor A."/>
            <person name="Grigoriev I.V."/>
            <person name="Nagy L.G."/>
            <person name="Martin F."/>
            <person name="Kauserud H."/>
        </authorList>
    </citation>
    <scope>NUCLEOTIDE SEQUENCE</scope>
    <source>
        <strain evidence="2">9284</strain>
    </source>
</reference>
<evidence type="ECO:0000313" key="2">
    <source>
        <dbReference type="EMBL" id="KAJ7643573.1"/>
    </source>
</evidence>